<dbReference type="GO" id="GO:0006270">
    <property type="term" value="P:DNA replication initiation"/>
    <property type="evidence" value="ECO:0007669"/>
    <property type="project" value="InterPro"/>
</dbReference>
<dbReference type="GO" id="GO:0006275">
    <property type="term" value="P:regulation of DNA replication"/>
    <property type="evidence" value="ECO:0007669"/>
    <property type="project" value="InterPro"/>
</dbReference>
<dbReference type="GO" id="GO:0005524">
    <property type="term" value="F:ATP binding"/>
    <property type="evidence" value="ECO:0007669"/>
    <property type="project" value="InterPro"/>
</dbReference>
<dbReference type="PANTHER" id="PTHR30050">
    <property type="entry name" value="CHROMOSOMAL REPLICATION INITIATOR PROTEIN DNAA"/>
    <property type="match status" value="1"/>
</dbReference>
<name>A0A7W9H9D8_9ACTN</name>
<dbReference type="PANTHER" id="PTHR30050:SF2">
    <property type="entry name" value="CHROMOSOMAL REPLICATION INITIATOR PROTEIN DNAA"/>
    <property type="match status" value="1"/>
</dbReference>
<feature type="domain" description="Chromosomal replication initiator DnaA C-terminal" evidence="1">
    <location>
        <begin position="1"/>
        <end position="41"/>
    </location>
</feature>
<dbReference type="SMART" id="SM00760">
    <property type="entry name" value="Bac_DnaA_C"/>
    <property type="match status" value="1"/>
</dbReference>
<gene>
    <name evidence="2" type="ORF">HDA41_005800</name>
</gene>
<dbReference type="Pfam" id="PF08299">
    <property type="entry name" value="Bac_DnaA_C"/>
    <property type="match status" value="1"/>
</dbReference>
<proteinExistence type="predicted"/>
<organism evidence="2 3">
    <name type="scientific">Streptomyces caelestis</name>
    <dbReference type="NCBI Taxonomy" id="36816"/>
    <lineage>
        <taxon>Bacteria</taxon>
        <taxon>Bacillati</taxon>
        <taxon>Actinomycetota</taxon>
        <taxon>Actinomycetes</taxon>
        <taxon>Kitasatosporales</taxon>
        <taxon>Streptomycetaceae</taxon>
        <taxon>Streptomyces</taxon>
    </lineage>
</organism>
<evidence type="ECO:0000313" key="2">
    <source>
        <dbReference type="EMBL" id="MBB5797836.1"/>
    </source>
</evidence>
<dbReference type="Proteomes" id="UP000590647">
    <property type="component" value="Unassembled WGS sequence"/>
</dbReference>
<dbReference type="CDD" id="cd06571">
    <property type="entry name" value="Bac_DnaA_C"/>
    <property type="match status" value="1"/>
</dbReference>
<dbReference type="InterPro" id="IPR010921">
    <property type="entry name" value="Trp_repressor/repl_initiator"/>
</dbReference>
<dbReference type="AlphaFoldDB" id="A0A7W9H9D8"/>
<dbReference type="GO" id="GO:0003688">
    <property type="term" value="F:DNA replication origin binding"/>
    <property type="evidence" value="ECO:0007669"/>
    <property type="project" value="TreeGrafter"/>
</dbReference>
<dbReference type="Gene3D" id="1.10.1750.10">
    <property type="match status" value="1"/>
</dbReference>
<protein>
    <submittedName>
        <fullName evidence="2">Chromosomal replication initiation ATPase DnaA</fullName>
    </submittedName>
</protein>
<keyword evidence="3" id="KW-1185">Reference proteome</keyword>
<accession>A0A7W9H9D8</accession>
<reference evidence="2 3" key="1">
    <citation type="submission" date="2020-08" db="EMBL/GenBank/DDBJ databases">
        <title>Sequencing the genomes of 1000 actinobacteria strains.</title>
        <authorList>
            <person name="Klenk H.-P."/>
        </authorList>
    </citation>
    <scope>NUCLEOTIDE SEQUENCE [LARGE SCALE GENOMIC DNA]</scope>
    <source>
        <strain evidence="2 3">DSM 40084</strain>
    </source>
</reference>
<sequence length="67" mass="7733">MTARQIAMYLCRELTDLSTPRIASVFGGRDRETVERADRKIRNLMAERRSIYNQMTELTLRVKDAGG</sequence>
<dbReference type="InterPro" id="IPR013159">
    <property type="entry name" value="DnaA_C"/>
</dbReference>
<comment type="caution">
    <text evidence="2">The sequence shown here is derived from an EMBL/GenBank/DDBJ whole genome shotgun (WGS) entry which is preliminary data.</text>
</comment>
<evidence type="ECO:0000313" key="3">
    <source>
        <dbReference type="Proteomes" id="UP000590647"/>
    </source>
</evidence>
<dbReference type="EMBL" id="JACHNE010000001">
    <property type="protein sequence ID" value="MBB5797836.1"/>
    <property type="molecule type" value="Genomic_DNA"/>
</dbReference>
<dbReference type="GO" id="GO:0005886">
    <property type="term" value="C:plasma membrane"/>
    <property type="evidence" value="ECO:0007669"/>
    <property type="project" value="TreeGrafter"/>
</dbReference>
<evidence type="ECO:0000259" key="1">
    <source>
        <dbReference type="SMART" id="SM00760"/>
    </source>
</evidence>
<dbReference type="SUPFAM" id="SSF48295">
    <property type="entry name" value="TrpR-like"/>
    <property type="match status" value="1"/>
</dbReference>